<protein>
    <submittedName>
        <fullName evidence="2">Uncharacterized protein</fullName>
    </submittedName>
</protein>
<name>A0AAE0TS74_9PEZI</name>
<proteinExistence type="predicted"/>
<keyword evidence="1" id="KW-1133">Transmembrane helix</keyword>
<keyword evidence="3" id="KW-1185">Reference proteome</keyword>
<evidence type="ECO:0000256" key="1">
    <source>
        <dbReference type="SAM" id="Phobius"/>
    </source>
</evidence>
<keyword evidence="1" id="KW-0812">Transmembrane</keyword>
<feature type="transmembrane region" description="Helical" evidence="1">
    <location>
        <begin position="27"/>
        <end position="48"/>
    </location>
</feature>
<evidence type="ECO:0000313" key="2">
    <source>
        <dbReference type="EMBL" id="KAK3670578.1"/>
    </source>
</evidence>
<dbReference type="AlphaFoldDB" id="A0AAE0TS74"/>
<gene>
    <name evidence="2" type="ORF">LTR78_009546</name>
</gene>
<evidence type="ECO:0000313" key="3">
    <source>
        <dbReference type="Proteomes" id="UP001274830"/>
    </source>
</evidence>
<sequence length="225" mass="25695">MFLDAWIDYLNIHNAFRITGLSIYDPFAVFGFVLLLLTIVIAMILLCITTRRSVESIFDGFRHDRHMRALRRNGRRATTVGDVLREHERQSAIQRRGTMGVPHRASFLIPASRSPPPPGRITLSERMPFWLSRKNRKARKAGYGLIDRPSLQSSWPLAPTFGRTAISEPEHVPSRRSSLETTPPVYEAYRQPPPQVHVALSREAMSRRWSTDFREELSSASGETV</sequence>
<accession>A0AAE0TS74</accession>
<comment type="caution">
    <text evidence="2">The sequence shown here is derived from an EMBL/GenBank/DDBJ whole genome shotgun (WGS) entry which is preliminary data.</text>
</comment>
<dbReference type="EMBL" id="JAUTXT010000054">
    <property type="protein sequence ID" value="KAK3670578.1"/>
    <property type="molecule type" value="Genomic_DNA"/>
</dbReference>
<keyword evidence="1" id="KW-0472">Membrane</keyword>
<reference evidence="2" key="1">
    <citation type="submission" date="2023-07" db="EMBL/GenBank/DDBJ databases">
        <title>Black Yeasts Isolated from many extreme environments.</title>
        <authorList>
            <person name="Coleine C."/>
            <person name="Stajich J.E."/>
            <person name="Selbmann L."/>
        </authorList>
    </citation>
    <scope>NUCLEOTIDE SEQUENCE</scope>
    <source>
        <strain evidence="2">CCFEE 5485</strain>
    </source>
</reference>
<organism evidence="2 3">
    <name type="scientific">Recurvomyces mirabilis</name>
    <dbReference type="NCBI Taxonomy" id="574656"/>
    <lineage>
        <taxon>Eukaryota</taxon>
        <taxon>Fungi</taxon>
        <taxon>Dikarya</taxon>
        <taxon>Ascomycota</taxon>
        <taxon>Pezizomycotina</taxon>
        <taxon>Dothideomycetes</taxon>
        <taxon>Dothideomycetidae</taxon>
        <taxon>Mycosphaerellales</taxon>
        <taxon>Teratosphaeriaceae</taxon>
        <taxon>Recurvomyces</taxon>
    </lineage>
</organism>
<dbReference type="Proteomes" id="UP001274830">
    <property type="component" value="Unassembled WGS sequence"/>
</dbReference>